<feature type="binding site" evidence="5">
    <location>
        <position position="367"/>
    </location>
    <ligand>
        <name>chlorophyll a</name>
        <dbReference type="ChEBI" id="CHEBI:58416"/>
        <label>1</label>
    </ligand>
</feature>
<feature type="region of interest" description="Disordered" evidence="6">
    <location>
        <begin position="436"/>
        <end position="457"/>
    </location>
</feature>
<dbReference type="Pfam" id="PF01416">
    <property type="entry name" value="PseudoU_synth_1"/>
    <property type="match status" value="1"/>
</dbReference>
<evidence type="ECO:0000256" key="6">
    <source>
        <dbReference type="SAM" id="MobiDB-lite"/>
    </source>
</evidence>
<dbReference type="OrthoDB" id="423598at2759"/>
<dbReference type="Proteomes" id="UP000186817">
    <property type="component" value="Unassembled WGS sequence"/>
</dbReference>
<dbReference type="Gene3D" id="3.30.70.660">
    <property type="entry name" value="Pseudouridine synthase I, catalytic domain, C-terminal subdomain"/>
    <property type="match status" value="2"/>
</dbReference>
<keyword evidence="5" id="KW-0157">Chromophore</keyword>
<dbReference type="GO" id="GO:0009982">
    <property type="term" value="F:pseudouridine synthase activity"/>
    <property type="evidence" value="ECO:0007669"/>
    <property type="project" value="InterPro"/>
</dbReference>
<evidence type="ECO:0000256" key="2">
    <source>
        <dbReference type="ARBA" id="ARBA00022528"/>
    </source>
</evidence>
<feature type="binding site" description="axial binding residue" evidence="5">
    <location>
        <position position="369"/>
    </location>
    <ligand>
        <name>chlorophyll b</name>
        <dbReference type="ChEBI" id="CHEBI:61721"/>
        <label>1</label>
    </ligand>
    <ligandPart>
        <name>Mg</name>
        <dbReference type="ChEBI" id="CHEBI:25107"/>
    </ligandPart>
</feature>
<dbReference type="EMBL" id="LSRX01000146">
    <property type="protein sequence ID" value="OLQ07159.1"/>
    <property type="molecule type" value="Genomic_DNA"/>
</dbReference>
<feature type="binding site" evidence="5">
    <location>
        <position position="486"/>
    </location>
    <ligand>
        <name>chlorophyll a</name>
        <dbReference type="ChEBI" id="CHEBI:58416"/>
        <label>1</label>
    </ligand>
</feature>
<dbReference type="AlphaFoldDB" id="A0A1Q9EIB4"/>
<dbReference type="Gene3D" id="1.10.3460.10">
    <property type="entry name" value="Chlorophyll a/b binding protein domain"/>
    <property type="match status" value="2"/>
</dbReference>
<accession>A0A1Q9EIB4</accession>
<name>A0A1Q9EIB4_SYMMI</name>
<keyword evidence="2" id="KW-0150">Chloroplast</keyword>
<evidence type="ECO:0000256" key="5">
    <source>
        <dbReference type="PIRSR" id="PIRSR601344-1"/>
    </source>
</evidence>
<reference evidence="8 9" key="1">
    <citation type="submission" date="2016-02" db="EMBL/GenBank/DDBJ databases">
        <title>Genome analysis of coral dinoflagellate symbionts highlights evolutionary adaptations to a symbiotic lifestyle.</title>
        <authorList>
            <person name="Aranda M."/>
            <person name="Li Y."/>
            <person name="Liew Y.J."/>
            <person name="Baumgarten S."/>
            <person name="Simakov O."/>
            <person name="Wilson M."/>
            <person name="Piel J."/>
            <person name="Ashoor H."/>
            <person name="Bougouffa S."/>
            <person name="Bajic V.B."/>
            <person name="Ryu T."/>
            <person name="Ravasi T."/>
            <person name="Bayer T."/>
            <person name="Micklem G."/>
            <person name="Kim H."/>
            <person name="Bhak J."/>
            <person name="Lajeunesse T.C."/>
            <person name="Voolstra C.R."/>
        </authorList>
    </citation>
    <scope>NUCLEOTIDE SEQUENCE [LARGE SCALE GENOMIC DNA]</scope>
    <source>
        <strain evidence="8 9">CCMP2467</strain>
    </source>
</reference>
<dbReference type="GO" id="GO:0016168">
    <property type="term" value="F:chlorophyll binding"/>
    <property type="evidence" value="ECO:0007669"/>
    <property type="project" value="UniProtKB-KW"/>
</dbReference>
<dbReference type="Pfam" id="PF00504">
    <property type="entry name" value="Chloroa_b-bind"/>
    <property type="match status" value="2"/>
</dbReference>
<evidence type="ECO:0000313" key="9">
    <source>
        <dbReference type="Proteomes" id="UP000186817"/>
    </source>
</evidence>
<keyword evidence="4" id="KW-0934">Plastid</keyword>
<dbReference type="InterPro" id="IPR001344">
    <property type="entry name" value="Chloro_AB-bd_pln"/>
</dbReference>
<feature type="binding site" evidence="5">
    <location>
        <position position="503"/>
    </location>
    <ligand>
        <name>chlorophyll a</name>
        <dbReference type="ChEBI" id="CHEBI:58416"/>
        <label>1</label>
    </ligand>
</feature>
<dbReference type="GO" id="GO:0009507">
    <property type="term" value="C:chloroplast"/>
    <property type="evidence" value="ECO:0007669"/>
    <property type="project" value="UniProtKB-SubCell"/>
</dbReference>
<evidence type="ECO:0000256" key="1">
    <source>
        <dbReference type="ARBA" id="ARBA00004229"/>
    </source>
</evidence>
<sequence>MGGRNSRPSATPAGPRIVATNVPSVAQAATSALTGGHACWTLPRKDAIGIVISWGGATSLATADLPSEYRVFALGDGATLPGGPGLYMTPPGPPLLLVVAEPGEVNVLKHLAVAPGCHPAAATELICDWLKSMLPKRCKLECIEDASTCGLDLSQLQQLASEEGALDALVERIRSFLPPDVELHGAATVSKRYNARWEGARRDYRFLLPSFCVAPTLAKVRQWLAENRHMESPTGFNVEDLREIEEELGLRQVRLTDDQLQRFREAFCSFEGTHYFGNFANKKLDPMGPQGFRHLRRVACGEPFVDDFGREWLPLEISNLSSETCPAVDSAVLLHEFLRSFGGSLVSRFRGLAAATFNRRRAVELKHGRIAMYATIGYIVPEYFRWPGFLSPSLGLKFSDMPNGLAALSKLPVLGGAQIIAFAGLIETTGFFQAASTTDGRGPREGQFSMKDSTESAEPGNYGVGFPNFLGKVEDPEARKTKLAAELANGRLAMMAIIGMFFQDGLTGSAWGDWSTYTASPLRAYDPSEEVGAMPPLGFFDPLNFSKPGRPLGVFLQDLSDEEKFAWLRAAELKNGRVAMMATVGAVFQHFVRLPGFESMPAGIKAIEKAPGSYGFVILWILAGVLELGPWRQVADKEMREREINNGRFAMFAAIGIIAAEMYTGGDSFLTHQIRKMVATAALVAQGILSLEFIQAAMHRRIYVKTQRFPPVGLMFQRPFFSPKTPQRAGVEAALQSEAVSDRIAAMKARLEEAILKEADDRRSAVKWLACVAHFEPEDMESEVLKEFRELKSSMDRQIRGRRAASTQVVCIRAGEGSDLWLGRHFQSR</sequence>
<dbReference type="GO" id="GO:0003723">
    <property type="term" value="F:RNA binding"/>
    <property type="evidence" value="ECO:0007669"/>
    <property type="project" value="InterPro"/>
</dbReference>
<dbReference type="InterPro" id="IPR020095">
    <property type="entry name" value="PsdUridine_synth_TruA_C"/>
</dbReference>
<comment type="caution">
    <text evidence="8">The sequence shown here is derived from an EMBL/GenBank/DDBJ whole genome shotgun (WGS) entry which is preliminary data.</text>
</comment>
<feature type="domain" description="Pseudouridine synthase I TruA alpha/beta" evidence="7">
    <location>
        <begin position="650"/>
        <end position="716"/>
    </location>
</feature>
<evidence type="ECO:0000313" key="8">
    <source>
        <dbReference type="EMBL" id="OLQ07159.1"/>
    </source>
</evidence>
<dbReference type="InterPro" id="IPR020097">
    <property type="entry name" value="PsdUridine_synth_TruA_a/b_dom"/>
</dbReference>
<protein>
    <submittedName>
        <fullName evidence="8">Fucoxanthin-chlorophyll a-c binding protein F, chloroplastic</fullName>
    </submittedName>
</protein>
<dbReference type="SUPFAM" id="SSF103511">
    <property type="entry name" value="Chlorophyll a-b binding protein"/>
    <property type="match status" value="2"/>
</dbReference>
<organism evidence="8 9">
    <name type="scientific">Symbiodinium microadriaticum</name>
    <name type="common">Dinoflagellate</name>
    <name type="synonym">Zooxanthella microadriatica</name>
    <dbReference type="NCBI Taxonomy" id="2951"/>
    <lineage>
        <taxon>Eukaryota</taxon>
        <taxon>Sar</taxon>
        <taxon>Alveolata</taxon>
        <taxon>Dinophyceae</taxon>
        <taxon>Suessiales</taxon>
        <taxon>Symbiodiniaceae</taxon>
        <taxon>Symbiodinium</taxon>
    </lineage>
</organism>
<dbReference type="InterPro" id="IPR020103">
    <property type="entry name" value="PsdUridine_synth_cat_dom_sf"/>
</dbReference>
<keyword evidence="3" id="KW-0602">Photosynthesis</keyword>
<keyword evidence="5" id="KW-0148">Chlorophyll</keyword>
<dbReference type="GO" id="GO:0009765">
    <property type="term" value="P:photosynthesis, light harvesting"/>
    <property type="evidence" value="ECO:0007669"/>
    <property type="project" value="InterPro"/>
</dbReference>
<proteinExistence type="predicted"/>
<evidence type="ECO:0000256" key="4">
    <source>
        <dbReference type="ARBA" id="ARBA00022640"/>
    </source>
</evidence>
<dbReference type="GO" id="GO:0016020">
    <property type="term" value="C:membrane"/>
    <property type="evidence" value="ECO:0007669"/>
    <property type="project" value="InterPro"/>
</dbReference>
<feature type="binding site" evidence="5">
    <location>
        <position position="489"/>
    </location>
    <ligand>
        <name>chlorophyll a</name>
        <dbReference type="ChEBI" id="CHEBI:58416"/>
        <label>1</label>
    </ligand>
</feature>
<dbReference type="SUPFAM" id="SSF55120">
    <property type="entry name" value="Pseudouridine synthase"/>
    <property type="match status" value="2"/>
</dbReference>
<dbReference type="GO" id="GO:0001522">
    <property type="term" value="P:pseudouridine synthesis"/>
    <property type="evidence" value="ECO:0007669"/>
    <property type="project" value="InterPro"/>
</dbReference>
<gene>
    <name evidence="8" type="primary">FCPF</name>
    <name evidence="8" type="ORF">AK812_SmicGene9498</name>
</gene>
<dbReference type="InterPro" id="IPR022796">
    <property type="entry name" value="Chloroa_b-bind"/>
</dbReference>
<feature type="binding site" evidence="5">
    <location>
        <position position="491"/>
    </location>
    <ligand>
        <name>chlorophyll a</name>
        <dbReference type="ChEBI" id="CHEBI:58416"/>
        <label>1</label>
    </ligand>
</feature>
<dbReference type="PANTHER" id="PTHR21649">
    <property type="entry name" value="CHLOROPHYLL A/B BINDING PROTEIN"/>
    <property type="match status" value="1"/>
</dbReference>
<evidence type="ECO:0000259" key="7">
    <source>
        <dbReference type="Pfam" id="PF01416"/>
    </source>
</evidence>
<feature type="binding site" evidence="5">
    <location>
        <position position="364"/>
    </location>
    <ligand>
        <name>chlorophyll a</name>
        <dbReference type="ChEBI" id="CHEBI:58416"/>
        <label>1</label>
    </ligand>
</feature>
<comment type="subcellular location">
    <subcellularLocation>
        <location evidence="1">Plastid</location>
        <location evidence="1">Chloroplast</location>
    </subcellularLocation>
</comment>
<evidence type="ECO:0000256" key="3">
    <source>
        <dbReference type="ARBA" id="ARBA00022531"/>
    </source>
</evidence>
<keyword evidence="9" id="KW-1185">Reference proteome</keyword>